<dbReference type="SUPFAM" id="SSF109709">
    <property type="entry name" value="KorB DNA-binding domain-like"/>
    <property type="match status" value="1"/>
</dbReference>
<dbReference type="Pfam" id="PF02195">
    <property type="entry name" value="ParB_N"/>
    <property type="match status" value="1"/>
</dbReference>
<keyword evidence="6" id="KW-0717">Septation</keyword>
<dbReference type="RefSeq" id="WP_003562941.1">
    <property type="nucleotide sequence ID" value="NZ_BAYM01000101.1"/>
</dbReference>
<dbReference type="AlphaFoldDB" id="A0A0C9QF61"/>
<comment type="similarity">
    <text evidence="2">Belongs to the ParB family.</text>
</comment>
<reference evidence="10" key="1">
    <citation type="submission" date="2014-05" db="EMBL/GenBank/DDBJ databases">
        <title>Whole genome sequencing of Lactobacillus casei NRIC0644.</title>
        <authorList>
            <person name="Atarashi H."/>
            <person name="Yoshida Y."/>
            <person name="Fujimura S."/>
            <person name="Tanaka N."/>
            <person name="Shiwa Y."/>
            <person name="Yoshikawa H."/>
            <person name="Okada S."/>
            <person name="Nakagawa J."/>
        </authorList>
    </citation>
    <scope>NUCLEOTIDE SEQUENCE [LARGE SCALE GENOMIC DNA]</scope>
    <source>
        <strain evidence="10">NRIC0644</strain>
    </source>
</reference>
<protein>
    <submittedName>
        <fullName evidence="9">Effector of nucleoid occlusion Noc</fullName>
    </submittedName>
</protein>
<dbReference type="GO" id="GO:0005694">
    <property type="term" value="C:chromosome"/>
    <property type="evidence" value="ECO:0007669"/>
    <property type="project" value="TreeGrafter"/>
</dbReference>
<gene>
    <name evidence="9" type="ORF">LC0644_1822</name>
</gene>
<evidence type="ECO:0000256" key="1">
    <source>
        <dbReference type="ARBA" id="ARBA00004453"/>
    </source>
</evidence>
<dbReference type="EMBL" id="BAYM01000101">
    <property type="protein sequence ID" value="GAN37233.1"/>
    <property type="molecule type" value="Genomic_DNA"/>
</dbReference>
<dbReference type="GO" id="GO:0009295">
    <property type="term" value="C:nucleoid"/>
    <property type="evidence" value="ECO:0007669"/>
    <property type="project" value="UniProtKB-SubCell"/>
</dbReference>
<dbReference type="FunFam" id="1.10.10.2830:FF:000001">
    <property type="entry name" value="Chromosome partitioning protein ParB"/>
    <property type="match status" value="1"/>
</dbReference>
<dbReference type="InterPro" id="IPR004437">
    <property type="entry name" value="ParB/RepB/Spo0J"/>
</dbReference>
<dbReference type="GO" id="GO:0003677">
    <property type="term" value="F:DNA binding"/>
    <property type="evidence" value="ECO:0007669"/>
    <property type="project" value="UniProtKB-KW"/>
</dbReference>
<accession>A0A0C9QF61</accession>
<dbReference type="InterPro" id="IPR003115">
    <property type="entry name" value="ParB_N"/>
</dbReference>
<dbReference type="Gene3D" id="1.10.10.2830">
    <property type="match status" value="1"/>
</dbReference>
<dbReference type="GO" id="GO:0000917">
    <property type="term" value="P:division septum assembly"/>
    <property type="evidence" value="ECO:0007669"/>
    <property type="project" value="UniProtKB-KW"/>
</dbReference>
<evidence type="ECO:0000256" key="6">
    <source>
        <dbReference type="ARBA" id="ARBA00023210"/>
    </source>
</evidence>
<dbReference type="GeneID" id="57088962"/>
<dbReference type="PANTHER" id="PTHR33375">
    <property type="entry name" value="CHROMOSOME-PARTITIONING PROTEIN PARB-RELATED"/>
    <property type="match status" value="1"/>
</dbReference>
<evidence type="ECO:0000256" key="3">
    <source>
        <dbReference type="ARBA" id="ARBA00022490"/>
    </source>
</evidence>
<keyword evidence="5" id="KW-0238">DNA-binding</keyword>
<dbReference type="Pfam" id="PF17762">
    <property type="entry name" value="HTH_ParB"/>
    <property type="match status" value="1"/>
</dbReference>
<evidence type="ECO:0000256" key="4">
    <source>
        <dbReference type="ARBA" id="ARBA00022618"/>
    </source>
</evidence>
<evidence type="ECO:0000313" key="10">
    <source>
        <dbReference type="Proteomes" id="UP000032552"/>
    </source>
</evidence>
<dbReference type="SMART" id="SM00470">
    <property type="entry name" value="ParB"/>
    <property type="match status" value="1"/>
</dbReference>
<dbReference type="Gene3D" id="3.90.1530.30">
    <property type="match status" value="1"/>
</dbReference>
<keyword evidence="7" id="KW-0131">Cell cycle</keyword>
<comment type="caution">
    <text evidence="9">The sequence shown here is derived from an EMBL/GenBank/DDBJ whole genome shotgun (WGS) entry which is preliminary data.</text>
</comment>
<dbReference type="PANTHER" id="PTHR33375:SF8">
    <property type="entry name" value="NUCLEOID OCCLUSION PROTEIN"/>
    <property type="match status" value="1"/>
</dbReference>
<dbReference type="CDD" id="cd16393">
    <property type="entry name" value="SPO0J_N"/>
    <property type="match status" value="1"/>
</dbReference>
<dbReference type="NCBIfam" id="TIGR00180">
    <property type="entry name" value="parB_part"/>
    <property type="match status" value="1"/>
</dbReference>
<proteinExistence type="inferred from homology"/>
<dbReference type="GO" id="GO:0045881">
    <property type="term" value="P:positive regulation of sporulation resulting in formation of a cellular spore"/>
    <property type="evidence" value="ECO:0007669"/>
    <property type="project" value="TreeGrafter"/>
</dbReference>
<organism evidence="9 10">
    <name type="scientific">Lacticaseibacillus paracasei NRIC 0644</name>
    <dbReference type="NCBI Taxonomy" id="1435038"/>
    <lineage>
        <taxon>Bacteria</taxon>
        <taxon>Bacillati</taxon>
        <taxon>Bacillota</taxon>
        <taxon>Bacilli</taxon>
        <taxon>Lactobacillales</taxon>
        <taxon>Lactobacillaceae</taxon>
        <taxon>Lacticaseibacillus</taxon>
    </lineage>
</organism>
<evidence type="ECO:0000256" key="5">
    <source>
        <dbReference type="ARBA" id="ARBA00023125"/>
    </source>
</evidence>
<keyword evidence="4" id="KW-0132">Cell division</keyword>
<comment type="subcellular location">
    <subcellularLocation>
        <location evidence="1">Cytoplasm</location>
        <location evidence="1">Nucleoid</location>
    </subcellularLocation>
</comment>
<name>A0A0C9QF61_LACPA</name>
<dbReference type="InterPro" id="IPR036086">
    <property type="entry name" value="ParB/Sulfiredoxin_sf"/>
</dbReference>
<dbReference type="SUPFAM" id="SSF110849">
    <property type="entry name" value="ParB/Sulfiredoxin"/>
    <property type="match status" value="1"/>
</dbReference>
<evidence type="ECO:0000256" key="2">
    <source>
        <dbReference type="ARBA" id="ARBA00006295"/>
    </source>
</evidence>
<evidence type="ECO:0000313" key="9">
    <source>
        <dbReference type="EMBL" id="GAN37233.1"/>
    </source>
</evidence>
<sequence length="276" mass="31456">MPLSSIFGHKKPDDETVVQQLPMTAIVPNQFQPRKVFTPESIRELATTIKDHGLLQPIIVREYKPEKYEIIAGERRYRAMQTLGWEKAPAIVQKMDDDESASMALVENLQREGLSAIEEGQAYVALMKLNHLTQAALAEQLGKSQAFVANKIRLLKLSEPVQEALMKSRISERHGRELLKLDEKQQVAALHQIFADDLTVKETSALINEMLRPKKPTPKPKPKVRRSAVSHDTRIAWNTLKRSVKMIRETGMTVTAKEEDTDDAYRMIIEIPKEKR</sequence>
<feature type="domain" description="ParB-like N-terminal" evidence="8">
    <location>
        <begin position="19"/>
        <end position="109"/>
    </location>
</feature>
<dbReference type="Proteomes" id="UP000032552">
    <property type="component" value="Unassembled WGS sequence"/>
</dbReference>
<dbReference type="InterPro" id="IPR041468">
    <property type="entry name" value="HTH_ParB/Spo0J"/>
</dbReference>
<dbReference type="GO" id="GO:0007059">
    <property type="term" value="P:chromosome segregation"/>
    <property type="evidence" value="ECO:0007669"/>
    <property type="project" value="TreeGrafter"/>
</dbReference>
<evidence type="ECO:0000259" key="8">
    <source>
        <dbReference type="SMART" id="SM00470"/>
    </source>
</evidence>
<dbReference type="FunFam" id="3.90.1530.30:FF:000001">
    <property type="entry name" value="Chromosome partitioning protein ParB"/>
    <property type="match status" value="1"/>
</dbReference>
<dbReference type="NCBIfam" id="TIGR04285">
    <property type="entry name" value="nucleoid_noc"/>
    <property type="match status" value="1"/>
</dbReference>
<keyword evidence="3" id="KW-0963">Cytoplasm</keyword>
<dbReference type="InterPro" id="IPR050336">
    <property type="entry name" value="Chromosome_partition/occlusion"/>
</dbReference>
<evidence type="ECO:0000256" key="7">
    <source>
        <dbReference type="ARBA" id="ARBA00023306"/>
    </source>
</evidence>
<dbReference type="InterPro" id="IPR023705">
    <property type="entry name" value="Nucleoid_occlusion_protein"/>
</dbReference>